<feature type="non-terminal residue" evidence="1">
    <location>
        <position position="1"/>
    </location>
</feature>
<comment type="caution">
    <text evidence="1">The sequence shown here is derived from an EMBL/GenBank/DDBJ whole genome shotgun (WGS) entry which is preliminary data.</text>
</comment>
<keyword evidence="2" id="KW-1185">Reference proteome</keyword>
<dbReference type="Proteomes" id="UP001433508">
    <property type="component" value="Unassembled WGS sequence"/>
</dbReference>
<sequence length="57" mass="6549">IHLRWLVAQPQVPHDLAPTRLDQGSTGRNATKRLVRWTVVVMTTAMLMMMVLMVVMF</sequence>
<proteinExistence type="predicted"/>
<gene>
    <name evidence="1" type="ORF">V1525DRAFT_391487</name>
</gene>
<evidence type="ECO:0000313" key="2">
    <source>
        <dbReference type="Proteomes" id="UP001433508"/>
    </source>
</evidence>
<reference evidence="2" key="1">
    <citation type="journal article" date="2024" name="Front. Bioeng. Biotechnol.">
        <title>Genome-scale model development and genomic sequencing of the oleaginous clade Lipomyces.</title>
        <authorList>
            <person name="Czajka J.J."/>
            <person name="Han Y."/>
            <person name="Kim J."/>
            <person name="Mondo S.J."/>
            <person name="Hofstad B.A."/>
            <person name="Robles A."/>
            <person name="Haridas S."/>
            <person name="Riley R."/>
            <person name="LaButti K."/>
            <person name="Pangilinan J."/>
            <person name="Andreopoulos W."/>
            <person name="Lipzen A."/>
            <person name="Yan J."/>
            <person name="Wang M."/>
            <person name="Ng V."/>
            <person name="Grigoriev I.V."/>
            <person name="Spatafora J.W."/>
            <person name="Magnuson J.K."/>
            <person name="Baker S.E."/>
            <person name="Pomraning K.R."/>
        </authorList>
    </citation>
    <scope>NUCLEOTIDE SEQUENCE [LARGE SCALE GENOMIC DNA]</scope>
    <source>
        <strain evidence="2">CBS 7786</strain>
    </source>
</reference>
<dbReference type="EMBL" id="MU971480">
    <property type="protein sequence ID" value="KAK9234405.1"/>
    <property type="molecule type" value="Genomic_DNA"/>
</dbReference>
<evidence type="ECO:0000313" key="1">
    <source>
        <dbReference type="EMBL" id="KAK9234405.1"/>
    </source>
</evidence>
<organism evidence="1 2">
    <name type="scientific">Lipomyces kononenkoae</name>
    <name type="common">Yeast</name>
    <dbReference type="NCBI Taxonomy" id="34357"/>
    <lineage>
        <taxon>Eukaryota</taxon>
        <taxon>Fungi</taxon>
        <taxon>Dikarya</taxon>
        <taxon>Ascomycota</taxon>
        <taxon>Saccharomycotina</taxon>
        <taxon>Lipomycetes</taxon>
        <taxon>Lipomycetales</taxon>
        <taxon>Lipomycetaceae</taxon>
        <taxon>Lipomyces</taxon>
    </lineage>
</organism>
<protein>
    <submittedName>
        <fullName evidence="1">Uncharacterized protein</fullName>
    </submittedName>
</protein>
<accession>A0ACC3SRZ1</accession>
<name>A0ACC3SRZ1_LIPKO</name>